<dbReference type="RefSeq" id="WP_163235062.1">
    <property type="nucleotide sequence ID" value="NZ_CP048617.1"/>
</dbReference>
<sequence>MGIVHCVSNVEMIKHLLDYDKIATINVLGRMRFTKDWKIIVDNINRPKGFILKSDEWNIVYSPEDGVAKNMLENMNLKGQDFAGVLKKYYDLIKSREEIDWEEQCYLYYMDKKDLDLTRIKHEVKELRVKDALVVNEYYTYKSEDSLEYIIDCIKNRPSSAIFDENGVPISWAIVREDGSMGIMYTKEEYRGKGLAVSVSIDLAKKVFDIGWIPYVHILVDNIPSIKLAESIGFKKYGEIVWFGVK</sequence>
<dbReference type="GO" id="GO:0016747">
    <property type="term" value="F:acyltransferase activity, transferring groups other than amino-acyl groups"/>
    <property type="evidence" value="ECO:0007669"/>
    <property type="project" value="InterPro"/>
</dbReference>
<organism evidence="2 3">
    <name type="scientific">Caloranaerobacter azorensis</name>
    <dbReference type="NCBI Taxonomy" id="116090"/>
    <lineage>
        <taxon>Bacteria</taxon>
        <taxon>Bacillati</taxon>
        <taxon>Bacillota</taxon>
        <taxon>Tissierellia</taxon>
        <taxon>Tissierellales</taxon>
        <taxon>Thermohalobacteraceae</taxon>
        <taxon>Caloranaerobacter</taxon>
    </lineage>
</organism>
<name>A0A6P1YE47_9FIRM</name>
<protein>
    <submittedName>
        <fullName evidence="2">GNAT family N-acetyltransferase</fullName>
    </submittedName>
</protein>
<feature type="domain" description="N-acetyltransferase" evidence="1">
    <location>
        <begin position="122"/>
        <end position="246"/>
    </location>
</feature>
<dbReference type="Pfam" id="PF08445">
    <property type="entry name" value="FR47"/>
    <property type="match status" value="1"/>
</dbReference>
<dbReference type="InterPro" id="IPR000182">
    <property type="entry name" value="GNAT_dom"/>
</dbReference>
<dbReference type="PANTHER" id="PTHR20958">
    <property type="entry name" value="GLYCINE N-ACYLTRANSFERASE-LIKE PROTEIN"/>
    <property type="match status" value="1"/>
</dbReference>
<evidence type="ECO:0000259" key="1">
    <source>
        <dbReference type="PROSITE" id="PS51186"/>
    </source>
</evidence>
<proteinExistence type="predicted"/>
<dbReference type="AlphaFoldDB" id="A0A6P1YE47"/>
<dbReference type="KEGG" id="cazo:G3A45_07775"/>
<dbReference type="PANTHER" id="PTHR20958:SF6">
    <property type="entry name" value="GLYCINE N-ACYLTRANSFERASE-LIKE PROTEIN"/>
    <property type="match status" value="1"/>
</dbReference>
<evidence type="ECO:0000313" key="2">
    <source>
        <dbReference type="EMBL" id="QIB27192.1"/>
    </source>
</evidence>
<dbReference type="InterPro" id="IPR053225">
    <property type="entry name" value="Acyl-CoA_N-acyltransferase"/>
</dbReference>
<dbReference type="SUPFAM" id="SSF55729">
    <property type="entry name" value="Acyl-CoA N-acyltransferases (Nat)"/>
    <property type="match status" value="1"/>
</dbReference>
<keyword evidence="2" id="KW-0808">Transferase</keyword>
<gene>
    <name evidence="2" type="ORF">G3A45_07775</name>
</gene>
<dbReference type="EMBL" id="CP048617">
    <property type="protein sequence ID" value="QIB27192.1"/>
    <property type="molecule type" value="Genomic_DNA"/>
</dbReference>
<dbReference type="InterPro" id="IPR013653">
    <property type="entry name" value="GCN5-like_dom"/>
</dbReference>
<accession>A0A6P1YE47</accession>
<dbReference type="InterPro" id="IPR016181">
    <property type="entry name" value="Acyl_CoA_acyltransferase"/>
</dbReference>
<dbReference type="PROSITE" id="PS51186">
    <property type="entry name" value="GNAT"/>
    <property type="match status" value="1"/>
</dbReference>
<reference evidence="2 3" key="1">
    <citation type="submission" date="2020-02" db="EMBL/GenBank/DDBJ databases">
        <title>Thermophilic hydrogen producing bacteria, Caloranaerobacter azorensis.</title>
        <authorList>
            <person name="Baek K."/>
        </authorList>
    </citation>
    <scope>NUCLEOTIDE SEQUENCE [LARGE SCALE GENOMIC DNA]</scope>
    <source>
        <strain evidence="2 3">T3-1</strain>
    </source>
</reference>
<evidence type="ECO:0000313" key="3">
    <source>
        <dbReference type="Proteomes" id="UP000464452"/>
    </source>
</evidence>
<dbReference type="Proteomes" id="UP000464452">
    <property type="component" value="Chromosome"/>
</dbReference>
<dbReference type="Gene3D" id="3.40.630.30">
    <property type="match status" value="1"/>
</dbReference>